<feature type="region of interest" description="Disordered" evidence="1">
    <location>
        <begin position="405"/>
        <end position="431"/>
    </location>
</feature>
<protein>
    <submittedName>
        <fullName evidence="2">Uncharacterized protein</fullName>
    </submittedName>
</protein>
<organism evidence="3">
    <name type="scientific">Volvox carteri f. nagariensis</name>
    <dbReference type="NCBI Taxonomy" id="3068"/>
    <lineage>
        <taxon>Eukaryota</taxon>
        <taxon>Viridiplantae</taxon>
        <taxon>Chlorophyta</taxon>
        <taxon>core chlorophytes</taxon>
        <taxon>Chlorophyceae</taxon>
        <taxon>CS clade</taxon>
        <taxon>Chlamydomonadales</taxon>
        <taxon>Volvocaceae</taxon>
        <taxon>Volvox</taxon>
    </lineage>
</organism>
<accession>D8TX64</accession>
<dbReference type="InParanoid" id="D8TX64"/>
<name>D8TX64_VOLCA</name>
<evidence type="ECO:0000256" key="1">
    <source>
        <dbReference type="SAM" id="MobiDB-lite"/>
    </source>
</evidence>
<sequence>MIVINQQICPPPRPPWVVSPLVNPLVTFVAEFPYVNPDKYPGKMYGVLSHFKSIVTINARLPSRDYVQASMAITAGDHEDAQRGTGAYQLQGKVWFPTDWREIRTQLNCQSNAVGCKDVVNSFVDALMRFPSSVLGLPTIANYRSFNAKDVVVSQVNATIPGVNGLNTDDEGSSSTGGTGGQGGGVDVVDVNVGKGGSSSPTSSPSPGSSSGSSSVSSTIDMGTLGANNKDPPTIHVQASKGDVLGDTVYQWPASESSPFVEPPVTTSDPIDSVNVATKKSYSVCRLPPGGLDSLVMGTEPGDLDVVASGLVCSAAPSLDSSRPNQPGEAFLVEYRAINSRKIAAKPKRLVVVITDPCKSSGEFWCFTLNRCSVAGQCVPIDINILTNRGAAGSKTGQVDPLSILSGSDSASTSNSTRGSSLSVPKDTTPPRIQLNGTGRTALNLQGQALMFDEVPYLSSWAHPGAIAMDVNAYGAFVDITYRLQAFGVAAVNTSIATPPGALYSFAVQYTVTDEAGNAAIPALRLPYMATFLLQPTAWVSLQCPFSVPSVSLQCPFSVPSVSLQCPFSVPSV</sequence>
<dbReference type="GeneID" id="9615222"/>
<dbReference type="KEGG" id="vcn:VOLCADRAFT_91477"/>
<feature type="region of interest" description="Disordered" evidence="1">
    <location>
        <begin position="161"/>
        <end position="238"/>
    </location>
</feature>
<feature type="compositionally biased region" description="Low complexity" evidence="1">
    <location>
        <begin position="405"/>
        <end position="423"/>
    </location>
</feature>
<evidence type="ECO:0000313" key="3">
    <source>
        <dbReference type="Proteomes" id="UP000001058"/>
    </source>
</evidence>
<reference evidence="2 3" key="1">
    <citation type="journal article" date="2010" name="Science">
        <title>Genomic analysis of organismal complexity in the multicellular green alga Volvox carteri.</title>
        <authorList>
            <person name="Prochnik S.E."/>
            <person name="Umen J."/>
            <person name="Nedelcu A.M."/>
            <person name="Hallmann A."/>
            <person name="Miller S.M."/>
            <person name="Nishii I."/>
            <person name="Ferris P."/>
            <person name="Kuo A."/>
            <person name="Mitros T."/>
            <person name="Fritz-Laylin L.K."/>
            <person name="Hellsten U."/>
            <person name="Chapman J."/>
            <person name="Simakov O."/>
            <person name="Rensing S.A."/>
            <person name="Terry A."/>
            <person name="Pangilinan J."/>
            <person name="Kapitonov V."/>
            <person name="Jurka J."/>
            <person name="Salamov A."/>
            <person name="Shapiro H."/>
            <person name="Schmutz J."/>
            <person name="Grimwood J."/>
            <person name="Lindquist E."/>
            <person name="Lucas S."/>
            <person name="Grigoriev I.V."/>
            <person name="Schmitt R."/>
            <person name="Kirk D."/>
            <person name="Rokhsar D.S."/>
        </authorList>
    </citation>
    <scope>NUCLEOTIDE SEQUENCE [LARGE SCALE GENOMIC DNA]</scope>
    <source>
        <strain evidence="3">f. Nagariensis / Eve</strain>
    </source>
</reference>
<gene>
    <name evidence="2" type="ORF">VOLCADRAFT_91477</name>
</gene>
<proteinExistence type="predicted"/>
<evidence type="ECO:0000313" key="2">
    <source>
        <dbReference type="EMBL" id="EFJ47853.1"/>
    </source>
</evidence>
<feature type="compositionally biased region" description="Low complexity" evidence="1">
    <location>
        <begin position="187"/>
        <end position="218"/>
    </location>
</feature>
<dbReference type="OrthoDB" id="558735at2759"/>
<dbReference type="Proteomes" id="UP000001058">
    <property type="component" value="Unassembled WGS sequence"/>
</dbReference>
<dbReference type="EMBL" id="GL378342">
    <property type="protein sequence ID" value="EFJ47853.1"/>
    <property type="molecule type" value="Genomic_DNA"/>
</dbReference>
<feature type="compositionally biased region" description="Gly residues" evidence="1">
    <location>
        <begin position="175"/>
        <end position="186"/>
    </location>
</feature>
<dbReference type="RefSeq" id="XP_002950959.1">
    <property type="nucleotide sequence ID" value="XM_002950913.1"/>
</dbReference>
<dbReference type="AlphaFoldDB" id="D8TX64"/>
<keyword evidence="3" id="KW-1185">Reference proteome</keyword>